<evidence type="ECO:0000256" key="4">
    <source>
        <dbReference type="SAM" id="SignalP"/>
    </source>
</evidence>
<feature type="coiled-coil region" evidence="1">
    <location>
        <begin position="485"/>
        <end position="515"/>
    </location>
</feature>
<keyword evidence="4" id="KW-0732">Signal</keyword>
<proteinExistence type="predicted"/>
<keyword evidence="3" id="KW-0472">Membrane</keyword>
<dbReference type="Gene3D" id="3.10.310.50">
    <property type="match status" value="1"/>
</dbReference>
<sequence>MRTRMTAALTAALTLAMLGGAATAWATDPITLDSGYITDDAGAIEAGQIAAAEDRLAQLSTDTGIDVYVAIVDEFTNPSSSEDWANAVASDNGLGVSQYLFAIAMDSRQFYISADSSGPIDFEQIADIESAVTPALRADDIAGAIDDAADAFETAASGGTVSDGTGSNTGTSQADTGSSPVFVVILIVVILAIAALLIAIVLRSRRKRAASGGKPEQLDPKELARRAASALVETDDALRTSEQELGFARAQFGDEATAPFVATLAAAKEGLDRAFTLKQQLDDEIPDTAETVRSWNSEIIALCTAAQAELDAKVSAFDDLRKLEQNAAPALAGAREGSAQAAAALEGAQTKLTELSVLYAPAALATVADNVSQARERLSFADAELDAAHMALNKGESASAALHIRAAESAVGQANQLEEAIGTLGADLAAAQSRVPALVAELEQDIATAEAVTDADGRIAGAIAGARHGLETARTTTPPRPILTLQLLENANEQLDAVLNDIRDKAERVERAERHTDQVLMQAGAQISAARDYITARRGAVGATARTRLSEAASALAQAQSVRAQDPEQALPLAQRSYQLATQAIELAQNDVGGFGGQGGGSNALFGAMLGGIVVNSMLGGGRRGGFGGGGFGGRGRRGGGRF</sequence>
<evidence type="ECO:0000313" key="7">
    <source>
        <dbReference type="Proteomes" id="UP000529310"/>
    </source>
</evidence>
<feature type="compositionally biased region" description="Polar residues" evidence="2">
    <location>
        <begin position="157"/>
        <end position="175"/>
    </location>
</feature>
<keyword evidence="7" id="KW-1185">Reference proteome</keyword>
<evidence type="ECO:0000256" key="2">
    <source>
        <dbReference type="SAM" id="MobiDB-lite"/>
    </source>
</evidence>
<dbReference type="AlphaFoldDB" id="A0A7W4V3L6"/>
<feature type="region of interest" description="Disordered" evidence="2">
    <location>
        <begin position="156"/>
        <end position="175"/>
    </location>
</feature>
<accession>A0A7W4V3L6</accession>
<feature type="chain" id="PRO_5031512046" evidence="4">
    <location>
        <begin position="27"/>
        <end position="643"/>
    </location>
</feature>
<comment type="caution">
    <text evidence="6">The sequence shown here is derived from an EMBL/GenBank/DDBJ whole genome shotgun (WGS) entry which is preliminary data.</text>
</comment>
<gene>
    <name evidence="6" type="ORF">FHX49_001835</name>
</gene>
<dbReference type="Pfam" id="PF04536">
    <property type="entry name" value="TPM_phosphatase"/>
    <property type="match status" value="1"/>
</dbReference>
<feature type="transmembrane region" description="Helical" evidence="3">
    <location>
        <begin position="181"/>
        <end position="202"/>
    </location>
</feature>
<keyword evidence="3" id="KW-1133">Transmembrane helix</keyword>
<reference evidence="6 7" key="1">
    <citation type="submission" date="2020-08" db="EMBL/GenBank/DDBJ databases">
        <title>Sequencing the genomes of 1000 actinobacteria strains.</title>
        <authorList>
            <person name="Klenk H.-P."/>
        </authorList>
    </citation>
    <scope>NUCLEOTIDE SEQUENCE [LARGE SCALE GENOMIC DNA]</scope>
    <source>
        <strain evidence="6 7">DSM 27099</strain>
    </source>
</reference>
<keyword evidence="3" id="KW-0812">Transmembrane</keyword>
<keyword evidence="1" id="KW-0175">Coiled coil</keyword>
<evidence type="ECO:0000313" key="6">
    <source>
        <dbReference type="EMBL" id="MBB2976261.1"/>
    </source>
</evidence>
<dbReference type="EMBL" id="JACHWQ010000005">
    <property type="protein sequence ID" value="MBB2976261.1"/>
    <property type="molecule type" value="Genomic_DNA"/>
</dbReference>
<protein>
    <submittedName>
        <fullName evidence="6">Putative membrane protein YgcG</fullName>
    </submittedName>
</protein>
<name>A0A7W4V3L6_9MICO</name>
<dbReference type="InterPro" id="IPR007621">
    <property type="entry name" value="TPM_dom"/>
</dbReference>
<dbReference type="RefSeq" id="WP_165138991.1">
    <property type="nucleotide sequence ID" value="NZ_CP049255.1"/>
</dbReference>
<feature type="signal peptide" evidence="4">
    <location>
        <begin position="1"/>
        <end position="26"/>
    </location>
</feature>
<dbReference type="Proteomes" id="UP000529310">
    <property type="component" value="Unassembled WGS sequence"/>
</dbReference>
<organism evidence="6 7">
    <name type="scientific">Microbacterium endophyticum</name>
    <dbReference type="NCBI Taxonomy" id="1526412"/>
    <lineage>
        <taxon>Bacteria</taxon>
        <taxon>Bacillati</taxon>
        <taxon>Actinomycetota</taxon>
        <taxon>Actinomycetes</taxon>
        <taxon>Micrococcales</taxon>
        <taxon>Microbacteriaceae</taxon>
        <taxon>Microbacterium</taxon>
    </lineage>
</organism>
<evidence type="ECO:0000256" key="1">
    <source>
        <dbReference type="SAM" id="Coils"/>
    </source>
</evidence>
<evidence type="ECO:0000256" key="3">
    <source>
        <dbReference type="SAM" id="Phobius"/>
    </source>
</evidence>
<evidence type="ECO:0000259" key="5">
    <source>
        <dbReference type="Pfam" id="PF04536"/>
    </source>
</evidence>
<feature type="domain" description="TPM" evidence="5">
    <location>
        <begin position="37"/>
        <end position="153"/>
    </location>
</feature>